<dbReference type="GO" id="GO:0005524">
    <property type="term" value="F:ATP binding"/>
    <property type="evidence" value="ECO:0007669"/>
    <property type="project" value="UniProtKB-KW"/>
</dbReference>
<sequence>MSGKGPIVVTGFKGCGKSKIGKALAGRLGLDFFDTDTMIEEMHRERTQQDLDFRGIYTEHGSEYFESLEIEVLKRSSVKKTACVISFGGGSLIKADEAGLLMENAVFVYITVEDDLLFDRIIANGIPAFFDKENPRGSFDRLMLERTPVYEKYADITVDNTGRPADKVVDEIVERLKAKG</sequence>
<organism evidence="7">
    <name type="scientific">hydrothermal vent metagenome</name>
    <dbReference type="NCBI Taxonomy" id="652676"/>
    <lineage>
        <taxon>unclassified sequences</taxon>
        <taxon>metagenomes</taxon>
        <taxon>ecological metagenomes</taxon>
    </lineage>
</organism>
<protein>
    <recommendedName>
        <fullName evidence="8">Shikimate kinase</fullName>
    </recommendedName>
</protein>
<dbReference type="InterPro" id="IPR027417">
    <property type="entry name" value="P-loop_NTPase"/>
</dbReference>
<evidence type="ECO:0000256" key="1">
    <source>
        <dbReference type="ARBA" id="ARBA00022605"/>
    </source>
</evidence>
<keyword evidence="3" id="KW-0547">Nucleotide-binding</keyword>
<evidence type="ECO:0000313" key="7">
    <source>
        <dbReference type="EMBL" id="VAX14960.1"/>
    </source>
</evidence>
<dbReference type="SUPFAM" id="SSF52540">
    <property type="entry name" value="P-loop containing nucleoside triphosphate hydrolases"/>
    <property type="match status" value="1"/>
</dbReference>
<keyword evidence="5" id="KW-0067">ATP-binding</keyword>
<accession>A0A3B1BWA2</accession>
<dbReference type="AlphaFoldDB" id="A0A3B1BWA2"/>
<evidence type="ECO:0000256" key="3">
    <source>
        <dbReference type="ARBA" id="ARBA00022741"/>
    </source>
</evidence>
<dbReference type="GO" id="GO:0009073">
    <property type="term" value="P:aromatic amino acid family biosynthetic process"/>
    <property type="evidence" value="ECO:0007669"/>
    <property type="project" value="UniProtKB-KW"/>
</dbReference>
<evidence type="ECO:0000256" key="5">
    <source>
        <dbReference type="ARBA" id="ARBA00022840"/>
    </source>
</evidence>
<dbReference type="CDD" id="cd00464">
    <property type="entry name" value="SK"/>
    <property type="match status" value="1"/>
</dbReference>
<keyword evidence="2" id="KW-0808">Transferase</keyword>
<dbReference type="InterPro" id="IPR031322">
    <property type="entry name" value="Shikimate/glucono_kinase"/>
</dbReference>
<gene>
    <name evidence="7" type="ORF">MNBD_NITROSPINAE04-1988</name>
</gene>
<name>A0A3B1BWA2_9ZZZZ</name>
<dbReference type="InterPro" id="IPR000623">
    <property type="entry name" value="Shikimate_kinase/TSH1"/>
</dbReference>
<dbReference type="EMBL" id="UOGA01000028">
    <property type="protein sequence ID" value="VAX14960.1"/>
    <property type="molecule type" value="Genomic_DNA"/>
</dbReference>
<dbReference type="PRINTS" id="PR01100">
    <property type="entry name" value="SHIKIMTKNASE"/>
</dbReference>
<evidence type="ECO:0008006" key="8">
    <source>
        <dbReference type="Google" id="ProtNLM"/>
    </source>
</evidence>
<dbReference type="Pfam" id="PF01202">
    <property type="entry name" value="SKI"/>
    <property type="match status" value="1"/>
</dbReference>
<evidence type="ECO:0000256" key="4">
    <source>
        <dbReference type="ARBA" id="ARBA00022777"/>
    </source>
</evidence>
<dbReference type="PANTHER" id="PTHR21087">
    <property type="entry name" value="SHIKIMATE KINASE"/>
    <property type="match status" value="1"/>
</dbReference>
<dbReference type="PANTHER" id="PTHR21087:SF16">
    <property type="entry name" value="SHIKIMATE KINASE 1, CHLOROPLASTIC"/>
    <property type="match status" value="1"/>
</dbReference>
<proteinExistence type="inferred from homology"/>
<keyword evidence="1" id="KW-0028">Amino-acid biosynthesis</keyword>
<keyword evidence="4" id="KW-0418">Kinase</keyword>
<evidence type="ECO:0000256" key="6">
    <source>
        <dbReference type="ARBA" id="ARBA00023141"/>
    </source>
</evidence>
<dbReference type="GO" id="GO:0008652">
    <property type="term" value="P:amino acid biosynthetic process"/>
    <property type="evidence" value="ECO:0007669"/>
    <property type="project" value="UniProtKB-KW"/>
</dbReference>
<evidence type="ECO:0000256" key="2">
    <source>
        <dbReference type="ARBA" id="ARBA00022679"/>
    </source>
</evidence>
<dbReference type="HAMAP" id="MF_00109">
    <property type="entry name" value="Shikimate_kinase"/>
    <property type="match status" value="1"/>
</dbReference>
<dbReference type="GO" id="GO:0004765">
    <property type="term" value="F:shikimate kinase activity"/>
    <property type="evidence" value="ECO:0007669"/>
    <property type="project" value="TreeGrafter"/>
</dbReference>
<keyword evidence="6" id="KW-0057">Aromatic amino acid biosynthesis</keyword>
<reference evidence="7" key="1">
    <citation type="submission" date="2018-06" db="EMBL/GenBank/DDBJ databases">
        <authorList>
            <person name="Zhirakovskaya E."/>
        </authorList>
    </citation>
    <scope>NUCLEOTIDE SEQUENCE</scope>
</reference>
<dbReference type="GO" id="GO:0005829">
    <property type="term" value="C:cytosol"/>
    <property type="evidence" value="ECO:0007669"/>
    <property type="project" value="TreeGrafter"/>
</dbReference>
<dbReference type="Gene3D" id="3.40.50.300">
    <property type="entry name" value="P-loop containing nucleotide triphosphate hydrolases"/>
    <property type="match status" value="1"/>
</dbReference>